<keyword evidence="7 15" id="KW-0812">Transmembrane</keyword>
<comment type="catalytic activity">
    <reaction evidence="1">
        <text>ATP + protein L-histidine = ADP + protein N-phospho-L-histidine.</text>
        <dbReference type="EC" id="2.7.13.3"/>
    </reaction>
</comment>
<evidence type="ECO:0000256" key="10">
    <source>
        <dbReference type="ARBA" id="ARBA00022840"/>
    </source>
</evidence>
<dbReference type="RefSeq" id="WP_013274536.1">
    <property type="nucleotide sequence ID" value="NC_014376.1"/>
</dbReference>
<dbReference type="SMART" id="SM00304">
    <property type="entry name" value="HAMP"/>
    <property type="match status" value="1"/>
</dbReference>
<dbReference type="GO" id="GO:0005524">
    <property type="term" value="F:ATP binding"/>
    <property type="evidence" value="ECO:0007669"/>
    <property type="project" value="UniProtKB-KW"/>
</dbReference>
<evidence type="ECO:0000256" key="1">
    <source>
        <dbReference type="ARBA" id="ARBA00000085"/>
    </source>
</evidence>
<name>D9R1G0_LACSW</name>
<keyword evidence="8" id="KW-0547">Nucleotide-binding</keyword>
<dbReference type="CDD" id="cd06225">
    <property type="entry name" value="HAMP"/>
    <property type="match status" value="1"/>
</dbReference>
<evidence type="ECO:0000256" key="12">
    <source>
        <dbReference type="ARBA" id="ARBA00023012"/>
    </source>
</evidence>
<dbReference type="InterPro" id="IPR005467">
    <property type="entry name" value="His_kinase_dom"/>
</dbReference>
<feature type="domain" description="HAMP" evidence="17">
    <location>
        <begin position="217"/>
        <end position="269"/>
    </location>
</feature>
<dbReference type="Pfam" id="PF00672">
    <property type="entry name" value="HAMP"/>
    <property type="match status" value="1"/>
</dbReference>
<dbReference type="InterPro" id="IPR004358">
    <property type="entry name" value="Sig_transdc_His_kin-like_C"/>
</dbReference>
<accession>D9R1G0</accession>
<dbReference type="PANTHER" id="PTHR45528">
    <property type="entry name" value="SENSOR HISTIDINE KINASE CPXA"/>
    <property type="match status" value="1"/>
</dbReference>
<dbReference type="STRING" id="610130.Closa_3972"/>
<feature type="transmembrane region" description="Helical" evidence="15">
    <location>
        <begin position="196"/>
        <end position="216"/>
    </location>
</feature>
<evidence type="ECO:0000256" key="4">
    <source>
        <dbReference type="ARBA" id="ARBA00022475"/>
    </source>
</evidence>
<keyword evidence="10" id="KW-0067">ATP-binding</keyword>
<dbReference type="CDD" id="cd00075">
    <property type="entry name" value="HATPase"/>
    <property type="match status" value="1"/>
</dbReference>
<dbReference type="HOGENOM" id="CLU_000445_89_6_9"/>
<dbReference type="Proteomes" id="UP000001662">
    <property type="component" value="Chromosome"/>
</dbReference>
<dbReference type="InterPro" id="IPR050398">
    <property type="entry name" value="HssS/ArlS-like"/>
</dbReference>
<dbReference type="AlphaFoldDB" id="D9R1G0"/>
<dbReference type="PRINTS" id="PR00344">
    <property type="entry name" value="BCTRLSENSOR"/>
</dbReference>
<keyword evidence="5" id="KW-0597">Phosphoprotein</keyword>
<dbReference type="SMART" id="SM00388">
    <property type="entry name" value="HisKA"/>
    <property type="match status" value="1"/>
</dbReference>
<evidence type="ECO:0000313" key="18">
    <source>
        <dbReference type="EMBL" id="ADL06483.1"/>
    </source>
</evidence>
<dbReference type="GO" id="GO:0005886">
    <property type="term" value="C:plasma membrane"/>
    <property type="evidence" value="ECO:0007669"/>
    <property type="project" value="UniProtKB-SubCell"/>
</dbReference>
<dbReference type="SUPFAM" id="SSF55874">
    <property type="entry name" value="ATPase domain of HSP90 chaperone/DNA topoisomerase II/histidine kinase"/>
    <property type="match status" value="1"/>
</dbReference>
<dbReference type="InterPro" id="IPR003661">
    <property type="entry name" value="HisK_dim/P_dom"/>
</dbReference>
<evidence type="ECO:0000256" key="13">
    <source>
        <dbReference type="ARBA" id="ARBA00023136"/>
    </source>
</evidence>
<dbReference type="KEGG" id="csh:Closa_3972"/>
<keyword evidence="4" id="KW-1003">Cell membrane</keyword>
<gene>
    <name evidence="18" type="ordered locus">Closa_3972</name>
</gene>
<dbReference type="Gene3D" id="3.30.565.10">
    <property type="entry name" value="Histidine kinase-like ATPase, C-terminal domain"/>
    <property type="match status" value="1"/>
</dbReference>
<keyword evidence="12" id="KW-0902">Two-component regulatory system</keyword>
<dbReference type="PROSITE" id="PS50109">
    <property type="entry name" value="HIS_KIN"/>
    <property type="match status" value="1"/>
</dbReference>
<dbReference type="FunFam" id="3.30.565.10:FF:000006">
    <property type="entry name" value="Sensor histidine kinase WalK"/>
    <property type="match status" value="1"/>
</dbReference>
<evidence type="ECO:0000256" key="14">
    <source>
        <dbReference type="SAM" id="Coils"/>
    </source>
</evidence>
<dbReference type="PANTHER" id="PTHR45528:SF1">
    <property type="entry name" value="SENSOR HISTIDINE KINASE CPXA"/>
    <property type="match status" value="1"/>
</dbReference>
<evidence type="ECO:0000256" key="15">
    <source>
        <dbReference type="SAM" id="Phobius"/>
    </source>
</evidence>
<evidence type="ECO:0000313" key="19">
    <source>
        <dbReference type="Proteomes" id="UP000001662"/>
    </source>
</evidence>
<sequence length="509" mass="58057">MKFQSMGETRIVKLRLRTRLVVAFLIITVIPLTLIFAVVAGLGNYQMKAFRKAYNLTEQIDLLSSNSLQIFNRLTRTEQKEISQILQSDPRQFQDGDYLAKLNENLASKYAYMIVRKGDSLIFDGNSHITQGLYGQLPKYEEMDSNIDGAIYLDGETQHLVKQMDFLYPDGDKGSVFIVSNVNGLLPEIKVMMAEMLMAIIMIIVFTDAILMMWVYRSVVSPLGRLQVATKKIRDGNLDFSLEVENDDEIGQLCLDFEEMRIRLKESAEEKVEYDKENKELISNISHDLKTPITAIKGYVEGIMDGVASSPEKLDRYIRTIYNKANDMDKLIDELTFYSKIDTNKIPYTFSKINVAGYFRDCVDEVGLEMEDRSIELGYFNYVDEDVVVIADAEQLRRVINNIVSNSVKYMDKRNGIINIRIKDVGDFIQVEIEDNGKGIPAKDLPNIFDRFYRTDSSRNSSQGGSGIGLSIVKKIIEDHGGRIWATSKEGIGTEIHFVLRKYQEVIQE</sequence>
<feature type="coiled-coil region" evidence="14">
    <location>
        <begin position="257"/>
        <end position="284"/>
    </location>
</feature>
<keyword evidence="13 15" id="KW-0472">Membrane</keyword>
<dbReference type="SUPFAM" id="SSF158472">
    <property type="entry name" value="HAMP domain-like"/>
    <property type="match status" value="1"/>
</dbReference>
<dbReference type="CDD" id="cd00082">
    <property type="entry name" value="HisKA"/>
    <property type="match status" value="1"/>
</dbReference>
<comment type="subcellular location">
    <subcellularLocation>
        <location evidence="2">Cell membrane</location>
        <topology evidence="2">Multi-pass membrane protein</topology>
    </subcellularLocation>
</comment>
<dbReference type="InterPro" id="IPR003660">
    <property type="entry name" value="HAMP_dom"/>
</dbReference>
<dbReference type="Pfam" id="PF00512">
    <property type="entry name" value="HisKA"/>
    <property type="match status" value="1"/>
</dbReference>
<dbReference type="EMBL" id="CP002109">
    <property type="protein sequence ID" value="ADL06483.1"/>
    <property type="molecule type" value="Genomic_DNA"/>
</dbReference>
<keyword evidence="9 18" id="KW-0418">Kinase</keyword>
<dbReference type="eggNOG" id="COG3850">
    <property type="taxonomic scope" value="Bacteria"/>
</dbReference>
<reference evidence="18" key="1">
    <citation type="submission" date="2010-07" db="EMBL/GenBank/DDBJ databases">
        <title>Complete sequence of Clostridium saccharolyticum WM1.</title>
        <authorList>
            <consortium name="US DOE Joint Genome Institute"/>
            <person name="Lucas S."/>
            <person name="Copeland A."/>
            <person name="Lapidus A."/>
            <person name="Cheng J.-F."/>
            <person name="Bruce D."/>
            <person name="Goodwin L."/>
            <person name="Pitluck S."/>
            <person name="Chertkov O."/>
            <person name="Detter J.C."/>
            <person name="Han C."/>
            <person name="Tapia R."/>
            <person name="Land M."/>
            <person name="Hauser L."/>
            <person name="Chang Y.-J."/>
            <person name="Jeffries C."/>
            <person name="Kyrpides N."/>
            <person name="Ivanova N."/>
            <person name="Mikhailova N."/>
            <person name="Mouttaki H."/>
            <person name="Lin L."/>
            <person name="Zhou J."/>
            <person name="Hemme C.L."/>
            <person name="Woyke T."/>
        </authorList>
    </citation>
    <scope>NUCLEOTIDE SEQUENCE [LARGE SCALE GENOMIC DNA]</scope>
    <source>
        <strain evidence="18">WM1</strain>
    </source>
</reference>
<keyword evidence="14" id="KW-0175">Coiled coil</keyword>
<dbReference type="SMART" id="SM00387">
    <property type="entry name" value="HATPase_c"/>
    <property type="match status" value="1"/>
</dbReference>
<dbReference type="InterPro" id="IPR036890">
    <property type="entry name" value="HATPase_C_sf"/>
</dbReference>
<keyword evidence="11 15" id="KW-1133">Transmembrane helix</keyword>
<dbReference type="PaxDb" id="610130-Closa_3972"/>
<dbReference type="GO" id="GO:0000155">
    <property type="term" value="F:phosphorelay sensor kinase activity"/>
    <property type="evidence" value="ECO:0007669"/>
    <property type="project" value="InterPro"/>
</dbReference>
<dbReference type="PROSITE" id="PS50885">
    <property type="entry name" value="HAMP"/>
    <property type="match status" value="1"/>
</dbReference>
<evidence type="ECO:0000256" key="8">
    <source>
        <dbReference type="ARBA" id="ARBA00022741"/>
    </source>
</evidence>
<dbReference type="InterPro" id="IPR003594">
    <property type="entry name" value="HATPase_dom"/>
</dbReference>
<proteinExistence type="predicted"/>
<dbReference type="InterPro" id="IPR036097">
    <property type="entry name" value="HisK_dim/P_sf"/>
</dbReference>
<evidence type="ECO:0000256" key="5">
    <source>
        <dbReference type="ARBA" id="ARBA00022553"/>
    </source>
</evidence>
<keyword evidence="6" id="KW-0808">Transferase</keyword>
<evidence type="ECO:0000259" key="17">
    <source>
        <dbReference type="PROSITE" id="PS50885"/>
    </source>
</evidence>
<evidence type="ECO:0000256" key="11">
    <source>
        <dbReference type="ARBA" id="ARBA00022989"/>
    </source>
</evidence>
<dbReference type="SUPFAM" id="SSF47384">
    <property type="entry name" value="Homodimeric domain of signal transducing histidine kinase"/>
    <property type="match status" value="1"/>
</dbReference>
<evidence type="ECO:0000256" key="6">
    <source>
        <dbReference type="ARBA" id="ARBA00022679"/>
    </source>
</evidence>
<feature type="transmembrane region" description="Helical" evidence="15">
    <location>
        <begin position="20"/>
        <end position="42"/>
    </location>
</feature>
<organism evidence="18 19">
    <name type="scientific">Lacrimispora saccharolytica (strain ATCC 35040 / DSM 2544 / NRCC 2533 / WM1)</name>
    <name type="common">Clostridium saccharolyticum</name>
    <dbReference type="NCBI Taxonomy" id="610130"/>
    <lineage>
        <taxon>Bacteria</taxon>
        <taxon>Bacillati</taxon>
        <taxon>Bacillota</taxon>
        <taxon>Clostridia</taxon>
        <taxon>Lachnospirales</taxon>
        <taxon>Lachnospiraceae</taxon>
        <taxon>Lacrimispora</taxon>
    </lineage>
</organism>
<dbReference type="EC" id="2.7.13.3" evidence="3"/>
<evidence type="ECO:0000256" key="7">
    <source>
        <dbReference type="ARBA" id="ARBA00022692"/>
    </source>
</evidence>
<evidence type="ECO:0000256" key="9">
    <source>
        <dbReference type="ARBA" id="ARBA00022777"/>
    </source>
</evidence>
<keyword evidence="19" id="KW-1185">Reference proteome</keyword>
<dbReference type="Pfam" id="PF02518">
    <property type="entry name" value="HATPase_c"/>
    <property type="match status" value="1"/>
</dbReference>
<evidence type="ECO:0000259" key="16">
    <source>
        <dbReference type="PROSITE" id="PS50109"/>
    </source>
</evidence>
<feature type="domain" description="Histidine kinase" evidence="16">
    <location>
        <begin position="284"/>
        <end position="504"/>
    </location>
</feature>
<dbReference type="eggNOG" id="COG5002">
    <property type="taxonomic scope" value="Bacteria"/>
</dbReference>
<dbReference type="FunFam" id="1.10.287.130:FF:000001">
    <property type="entry name" value="Two-component sensor histidine kinase"/>
    <property type="match status" value="1"/>
</dbReference>
<dbReference type="Gene3D" id="6.10.340.10">
    <property type="match status" value="1"/>
</dbReference>
<evidence type="ECO:0000256" key="3">
    <source>
        <dbReference type="ARBA" id="ARBA00012438"/>
    </source>
</evidence>
<evidence type="ECO:0000256" key="2">
    <source>
        <dbReference type="ARBA" id="ARBA00004651"/>
    </source>
</evidence>
<dbReference type="Gene3D" id="1.10.287.130">
    <property type="match status" value="1"/>
</dbReference>
<protein>
    <recommendedName>
        <fullName evidence="3">histidine kinase</fullName>
        <ecNumber evidence="3">2.7.13.3</ecNumber>
    </recommendedName>
</protein>